<dbReference type="InterPro" id="IPR005828">
    <property type="entry name" value="MFS_sugar_transport-like"/>
</dbReference>
<feature type="transmembrane region" description="Helical" evidence="8">
    <location>
        <begin position="353"/>
        <end position="372"/>
    </location>
</feature>
<feature type="transmembrane region" description="Helical" evidence="8">
    <location>
        <begin position="108"/>
        <end position="126"/>
    </location>
</feature>
<dbReference type="SUPFAM" id="SSF103473">
    <property type="entry name" value="MFS general substrate transporter"/>
    <property type="match status" value="1"/>
</dbReference>
<protein>
    <recommendedName>
        <fullName evidence="9">Major facilitator superfamily (MFS) profile domain-containing protein</fullName>
    </recommendedName>
</protein>
<dbReference type="PROSITE" id="PS50850">
    <property type="entry name" value="MFS"/>
    <property type="match status" value="1"/>
</dbReference>
<sequence>MGVDKYTLGVAFFASLGTFLYGYDTGIVTTTIAHPSWVAYMHNSNPALVGGVGAIYIGGEAVGALLQIAIADRLGRLRFMQLLCVIVTAGCVIQTAAVDIGMLLAGRILTGIAVGSSLSATVPVYLSEISDPKHRGFIGGLSGVNLSCGIMVSNWVGFACNYAPYGQLQWRLPLGLQIPWGIIMFIGLSTFMPNSPRHLVQKGKMEEARKAFIQIRRDLQSHEVQHEFALMTSQIAFEQERRSPSFMSAFKRYRHRVLVSISVQILTAITGVNVIQYYQTTLYKSLGIESKTILALTAVWGTCAFLSSALSIPFLPDRMGRRKMLLVGVTWVVFTEIYAAVMQREFQDTNNRVGKGFAILGIYVFTVGYYSLINPVTWLYGAEVLPVALRNKFMGVAAFAHYAVNVSITEAGPSAFKNIRENYYYVFVACCAAYFFIIYFYYPETKQKTLEEIAADFGDEVVEGEVRPDALVEKVAVEVKVADVAHIEKRS</sequence>
<dbReference type="InterPro" id="IPR003663">
    <property type="entry name" value="Sugar/inositol_transpt"/>
</dbReference>
<dbReference type="PANTHER" id="PTHR48022:SF11">
    <property type="entry name" value="MONOSACCHARIDE TRANSPORTER (HXT8), PUTATIVE (AFU_ORTHOLOGUE AFUA_2G08120)-RELATED"/>
    <property type="match status" value="1"/>
</dbReference>
<evidence type="ECO:0000313" key="10">
    <source>
        <dbReference type="EMBL" id="KIW70960.1"/>
    </source>
</evidence>
<keyword evidence="6 8" id="KW-0472">Membrane</keyword>
<keyword evidence="4 8" id="KW-0812">Transmembrane</keyword>
<feature type="transmembrane region" description="Helical" evidence="8">
    <location>
        <begin position="82"/>
        <end position="102"/>
    </location>
</feature>
<evidence type="ECO:0000259" key="9">
    <source>
        <dbReference type="PROSITE" id="PS50850"/>
    </source>
</evidence>
<feature type="transmembrane region" description="Helical" evidence="8">
    <location>
        <begin position="293"/>
        <end position="312"/>
    </location>
</feature>
<gene>
    <name evidence="10" type="ORF">PV04_03187</name>
</gene>
<dbReference type="AlphaFoldDB" id="A0A0D2FWX7"/>
<dbReference type="Gene3D" id="1.20.1250.20">
    <property type="entry name" value="MFS general substrate transporter like domains"/>
    <property type="match status" value="1"/>
</dbReference>
<dbReference type="FunFam" id="1.20.1250.20:FF:000134">
    <property type="entry name" value="MFS sugar transporter protein"/>
    <property type="match status" value="1"/>
</dbReference>
<feature type="transmembrane region" description="Helical" evidence="8">
    <location>
        <begin position="257"/>
        <end position="278"/>
    </location>
</feature>
<keyword evidence="3 7" id="KW-0813">Transport</keyword>
<keyword evidence="5 8" id="KW-1133">Transmembrane helix</keyword>
<dbReference type="InterPro" id="IPR020846">
    <property type="entry name" value="MFS_dom"/>
</dbReference>
<accession>A0A0D2FWX7</accession>
<evidence type="ECO:0000256" key="6">
    <source>
        <dbReference type="ARBA" id="ARBA00023136"/>
    </source>
</evidence>
<evidence type="ECO:0000256" key="7">
    <source>
        <dbReference type="RuleBase" id="RU003346"/>
    </source>
</evidence>
<dbReference type="GO" id="GO:0005351">
    <property type="term" value="F:carbohydrate:proton symporter activity"/>
    <property type="evidence" value="ECO:0007669"/>
    <property type="project" value="TreeGrafter"/>
</dbReference>
<evidence type="ECO:0000256" key="5">
    <source>
        <dbReference type="ARBA" id="ARBA00022989"/>
    </source>
</evidence>
<dbReference type="InterPro" id="IPR050360">
    <property type="entry name" value="MFS_Sugar_Transporters"/>
</dbReference>
<dbReference type="NCBIfam" id="TIGR00879">
    <property type="entry name" value="SP"/>
    <property type="match status" value="1"/>
</dbReference>
<organism evidence="10 11">
    <name type="scientific">Phialophora macrospora</name>
    <dbReference type="NCBI Taxonomy" id="1851006"/>
    <lineage>
        <taxon>Eukaryota</taxon>
        <taxon>Fungi</taxon>
        <taxon>Dikarya</taxon>
        <taxon>Ascomycota</taxon>
        <taxon>Pezizomycotina</taxon>
        <taxon>Eurotiomycetes</taxon>
        <taxon>Chaetothyriomycetidae</taxon>
        <taxon>Chaetothyriales</taxon>
        <taxon>Herpotrichiellaceae</taxon>
        <taxon>Phialophora</taxon>
    </lineage>
</organism>
<feature type="transmembrane region" description="Helical" evidence="8">
    <location>
        <begin position="423"/>
        <end position="442"/>
    </location>
</feature>
<dbReference type="EMBL" id="KN846957">
    <property type="protein sequence ID" value="KIW70960.1"/>
    <property type="molecule type" value="Genomic_DNA"/>
</dbReference>
<dbReference type="HOGENOM" id="CLU_001265_30_13_1"/>
<feature type="non-terminal residue" evidence="10">
    <location>
        <position position="1"/>
    </location>
</feature>
<evidence type="ECO:0000256" key="2">
    <source>
        <dbReference type="ARBA" id="ARBA00010992"/>
    </source>
</evidence>
<evidence type="ECO:0000256" key="1">
    <source>
        <dbReference type="ARBA" id="ARBA00004141"/>
    </source>
</evidence>
<reference evidence="10 11" key="1">
    <citation type="submission" date="2015-01" db="EMBL/GenBank/DDBJ databases">
        <title>The Genome Sequence of Capronia semiimmersa CBS27337.</title>
        <authorList>
            <consortium name="The Broad Institute Genomics Platform"/>
            <person name="Cuomo C."/>
            <person name="de Hoog S."/>
            <person name="Gorbushina A."/>
            <person name="Stielow B."/>
            <person name="Teixiera M."/>
            <person name="Abouelleil A."/>
            <person name="Chapman S.B."/>
            <person name="Priest M."/>
            <person name="Young S.K."/>
            <person name="Wortman J."/>
            <person name="Nusbaum C."/>
            <person name="Birren B."/>
        </authorList>
    </citation>
    <scope>NUCLEOTIDE SEQUENCE [LARGE SCALE GENOMIC DNA]</scope>
    <source>
        <strain evidence="10 11">CBS 27337</strain>
    </source>
</reference>
<comment type="similarity">
    <text evidence="2 7">Belongs to the major facilitator superfamily. Sugar transporter (TC 2.A.1.1) family.</text>
</comment>
<comment type="subcellular location">
    <subcellularLocation>
        <location evidence="1">Membrane</location>
        <topology evidence="1">Multi-pass membrane protein</topology>
    </subcellularLocation>
</comment>
<name>A0A0D2FWX7_9EURO</name>
<feature type="transmembrane region" description="Helical" evidence="8">
    <location>
        <begin position="138"/>
        <end position="158"/>
    </location>
</feature>
<dbReference type="Proteomes" id="UP000054266">
    <property type="component" value="Unassembled WGS sequence"/>
</dbReference>
<keyword evidence="11" id="KW-1185">Reference proteome</keyword>
<evidence type="ECO:0000313" key="11">
    <source>
        <dbReference type="Proteomes" id="UP000054266"/>
    </source>
</evidence>
<feature type="transmembrane region" description="Helical" evidence="8">
    <location>
        <begin position="46"/>
        <end position="70"/>
    </location>
</feature>
<evidence type="ECO:0000256" key="4">
    <source>
        <dbReference type="ARBA" id="ARBA00022692"/>
    </source>
</evidence>
<dbReference type="InterPro" id="IPR036259">
    <property type="entry name" value="MFS_trans_sf"/>
</dbReference>
<proteinExistence type="inferred from homology"/>
<dbReference type="Pfam" id="PF00083">
    <property type="entry name" value="Sugar_tr"/>
    <property type="match status" value="1"/>
</dbReference>
<feature type="domain" description="Major facilitator superfamily (MFS) profile" evidence="9">
    <location>
        <begin position="10"/>
        <end position="446"/>
    </location>
</feature>
<evidence type="ECO:0000256" key="3">
    <source>
        <dbReference type="ARBA" id="ARBA00022448"/>
    </source>
</evidence>
<dbReference type="PRINTS" id="PR00171">
    <property type="entry name" value="SUGRTRNSPORT"/>
</dbReference>
<dbReference type="GO" id="GO:0016020">
    <property type="term" value="C:membrane"/>
    <property type="evidence" value="ECO:0007669"/>
    <property type="project" value="UniProtKB-SubCell"/>
</dbReference>
<feature type="transmembrane region" description="Helical" evidence="8">
    <location>
        <begin position="178"/>
        <end position="195"/>
    </location>
</feature>
<evidence type="ECO:0000256" key="8">
    <source>
        <dbReference type="SAM" id="Phobius"/>
    </source>
</evidence>
<dbReference type="PANTHER" id="PTHR48022">
    <property type="entry name" value="PLASTIDIC GLUCOSE TRANSPORTER 4"/>
    <property type="match status" value="1"/>
</dbReference>